<evidence type="ECO:0000256" key="4">
    <source>
        <dbReference type="ARBA" id="ARBA00022679"/>
    </source>
</evidence>
<dbReference type="InterPro" id="IPR029044">
    <property type="entry name" value="Nucleotide-diphossugar_trans"/>
</dbReference>
<sequence>MDTEQKDLAGIQTQVGSNAEGIAPRSEYGERRLIIMTRIPEAGRVKTRLIPAIGAEEAAELHTRLLQRTLITAEEHSRTSHVNVEVRHAGDAGTPSLFADHTFVSIRRPQQGKDLGKRLSSAVADAIHERAQDIVVIGTDCPDLSPAVLDLAWQKLVQVDVVFGPAKDGGYYLIGLKRKCNGLFHDIDWGTEHVLAQSQQRCQQLGLSYALLPILSDVDLPEDLVTCRRIGASLEKCLPQINFGMLSVVIPTMNEAHNLKSAVAPLLNESNCEVIIVDGGSTDGTPELARELGCRVVQGTRGRGRQLNAGAALARGEFLLFLHADTRLPTGFRQELNETLASGAIAGAFRFEIDSPGWLYRCIEWGTNLRSRLLQLPYGDQGLFMRASDFFRLNGYRNWPLMEDFEFSRRLKSGGNVAITTSTAPTSAKRWKRFGVIRNTWANQICIMLYLCGFSPESIAAYYSRRS</sequence>
<keyword evidence="8" id="KW-1185">Reference proteome</keyword>
<comment type="caution">
    <text evidence="7">The sequence shown here is derived from an EMBL/GenBank/DDBJ whole genome shotgun (WGS) entry which is preliminary data.</text>
</comment>
<evidence type="ECO:0000256" key="2">
    <source>
        <dbReference type="ARBA" id="ARBA00022475"/>
    </source>
</evidence>
<dbReference type="Proteomes" id="UP000316095">
    <property type="component" value="Unassembled WGS sequence"/>
</dbReference>
<dbReference type="NCBIfam" id="TIGR04282">
    <property type="entry name" value="glyco_like_cofC"/>
    <property type="match status" value="1"/>
</dbReference>
<proteinExistence type="predicted"/>
<dbReference type="InterPro" id="IPR026461">
    <property type="entry name" value="Trfase_2_rSAM/seldom_assoc"/>
</dbReference>
<reference evidence="7 8" key="1">
    <citation type="submission" date="2019-02" db="EMBL/GenBank/DDBJ databases">
        <title>Deep-cultivation of Planctomycetes and their phenomic and genomic characterization uncovers novel biology.</title>
        <authorList>
            <person name="Wiegand S."/>
            <person name="Jogler M."/>
            <person name="Boedeker C."/>
            <person name="Pinto D."/>
            <person name="Vollmers J."/>
            <person name="Rivas-Marin E."/>
            <person name="Kohn T."/>
            <person name="Peeters S.H."/>
            <person name="Heuer A."/>
            <person name="Rast P."/>
            <person name="Oberbeckmann S."/>
            <person name="Bunk B."/>
            <person name="Jeske O."/>
            <person name="Meyerdierks A."/>
            <person name="Storesund J.E."/>
            <person name="Kallscheuer N."/>
            <person name="Luecker S."/>
            <person name="Lage O.M."/>
            <person name="Pohl T."/>
            <person name="Merkel B.J."/>
            <person name="Hornburger P."/>
            <person name="Mueller R.-W."/>
            <person name="Bruemmer F."/>
            <person name="Labrenz M."/>
            <person name="Spormann A.M."/>
            <person name="Op Den Camp H."/>
            <person name="Overmann J."/>
            <person name="Amann R."/>
            <person name="Jetten M.S.M."/>
            <person name="Mascher T."/>
            <person name="Medema M.H."/>
            <person name="Devos D.P."/>
            <person name="Kaster A.-K."/>
            <person name="Ovreas L."/>
            <person name="Rohde M."/>
            <person name="Galperin M.Y."/>
            <person name="Jogler C."/>
        </authorList>
    </citation>
    <scope>NUCLEOTIDE SEQUENCE [LARGE SCALE GENOMIC DNA]</scope>
    <source>
        <strain evidence="7 8">Pan54</strain>
    </source>
</reference>
<dbReference type="GO" id="GO:0005886">
    <property type="term" value="C:plasma membrane"/>
    <property type="evidence" value="ECO:0007669"/>
    <property type="project" value="UniProtKB-SubCell"/>
</dbReference>
<keyword evidence="2" id="KW-1003">Cell membrane</keyword>
<protein>
    <submittedName>
        <fullName evidence="7">PGL/p-HBAD biosynthesis glycosyltransferase</fullName>
        <ecNumber evidence="7">2.4.1.-</ecNumber>
    </submittedName>
</protein>
<dbReference type="Pfam" id="PF00535">
    <property type="entry name" value="Glycos_transf_2"/>
    <property type="match status" value="1"/>
</dbReference>
<dbReference type="OrthoDB" id="9806525at2"/>
<name>A0A5C5XN67_9PLAN</name>
<dbReference type="RefSeq" id="WP_146505779.1">
    <property type="nucleotide sequence ID" value="NZ_SJPG01000001.1"/>
</dbReference>
<dbReference type="SUPFAM" id="SSF53448">
    <property type="entry name" value="Nucleotide-diphospho-sugar transferases"/>
    <property type="match status" value="2"/>
</dbReference>
<dbReference type="EMBL" id="SJPG01000001">
    <property type="protein sequence ID" value="TWT64029.1"/>
    <property type="molecule type" value="Genomic_DNA"/>
</dbReference>
<dbReference type="Pfam" id="PF09837">
    <property type="entry name" value="DUF2064"/>
    <property type="match status" value="1"/>
</dbReference>
<evidence type="ECO:0000256" key="1">
    <source>
        <dbReference type="ARBA" id="ARBA00004236"/>
    </source>
</evidence>
<dbReference type="InterPro" id="IPR001173">
    <property type="entry name" value="Glyco_trans_2-like"/>
</dbReference>
<organism evidence="7 8">
    <name type="scientific">Rubinisphaera italica</name>
    <dbReference type="NCBI Taxonomy" id="2527969"/>
    <lineage>
        <taxon>Bacteria</taxon>
        <taxon>Pseudomonadati</taxon>
        <taxon>Planctomycetota</taxon>
        <taxon>Planctomycetia</taxon>
        <taxon>Planctomycetales</taxon>
        <taxon>Planctomycetaceae</taxon>
        <taxon>Rubinisphaera</taxon>
    </lineage>
</organism>
<keyword evidence="5" id="KW-0472">Membrane</keyword>
<accession>A0A5C5XN67</accession>
<evidence type="ECO:0000256" key="3">
    <source>
        <dbReference type="ARBA" id="ARBA00022676"/>
    </source>
</evidence>
<evidence type="ECO:0000313" key="8">
    <source>
        <dbReference type="Proteomes" id="UP000316095"/>
    </source>
</evidence>
<dbReference type="NCBIfam" id="TIGR04283">
    <property type="entry name" value="glyco_like_mftF"/>
    <property type="match status" value="1"/>
</dbReference>
<evidence type="ECO:0000313" key="7">
    <source>
        <dbReference type="EMBL" id="TWT64029.1"/>
    </source>
</evidence>
<dbReference type="EC" id="2.4.1.-" evidence="7"/>
<dbReference type="Gene3D" id="3.90.550.10">
    <property type="entry name" value="Spore Coat Polysaccharide Biosynthesis Protein SpsA, Chain A"/>
    <property type="match status" value="2"/>
</dbReference>
<feature type="domain" description="Glycosyltransferase 2-like" evidence="6">
    <location>
        <begin position="247"/>
        <end position="364"/>
    </location>
</feature>
<dbReference type="CDD" id="cd02522">
    <property type="entry name" value="GT_2_like_a"/>
    <property type="match status" value="1"/>
</dbReference>
<dbReference type="AlphaFoldDB" id="A0A5C5XN67"/>
<keyword evidence="4 7" id="KW-0808">Transferase</keyword>
<dbReference type="GO" id="GO:0016757">
    <property type="term" value="F:glycosyltransferase activity"/>
    <property type="evidence" value="ECO:0007669"/>
    <property type="project" value="UniProtKB-KW"/>
</dbReference>
<gene>
    <name evidence="7" type="ORF">Pan54_47890</name>
</gene>
<dbReference type="InterPro" id="IPR018641">
    <property type="entry name" value="Trfase_1_rSAM/seldom-assoc"/>
</dbReference>
<comment type="subcellular location">
    <subcellularLocation>
        <location evidence="1">Cell membrane</location>
    </subcellularLocation>
</comment>
<keyword evidence="3 7" id="KW-0328">Glycosyltransferase</keyword>
<dbReference type="PANTHER" id="PTHR43646">
    <property type="entry name" value="GLYCOSYLTRANSFERASE"/>
    <property type="match status" value="1"/>
</dbReference>
<evidence type="ECO:0000259" key="6">
    <source>
        <dbReference type="Pfam" id="PF00535"/>
    </source>
</evidence>
<evidence type="ECO:0000256" key="5">
    <source>
        <dbReference type="ARBA" id="ARBA00023136"/>
    </source>
</evidence>
<dbReference type="PANTHER" id="PTHR43646:SF2">
    <property type="entry name" value="GLYCOSYLTRANSFERASE 2-LIKE DOMAIN-CONTAINING PROTEIN"/>
    <property type="match status" value="1"/>
</dbReference>